<dbReference type="GO" id="GO:0004519">
    <property type="term" value="F:endonuclease activity"/>
    <property type="evidence" value="ECO:0007669"/>
    <property type="project" value="UniProtKB-KW"/>
</dbReference>
<proteinExistence type="predicted"/>
<dbReference type="Gene3D" id="3.60.10.10">
    <property type="entry name" value="Endonuclease/exonuclease/phosphatase"/>
    <property type="match status" value="1"/>
</dbReference>
<evidence type="ECO:0000313" key="4">
    <source>
        <dbReference type="Proteomes" id="UP000308760"/>
    </source>
</evidence>
<reference evidence="3 4" key="2">
    <citation type="submission" date="2019-05" db="EMBL/GenBank/DDBJ databases">
        <title>Glycomyces buryatensis sp. nov.</title>
        <authorList>
            <person name="Nikitina E."/>
        </authorList>
    </citation>
    <scope>NUCLEOTIDE SEQUENCE [LARGE SCALE GENOMIC DNA]</scope>
    <source>
        <strain evidence="3 4">18</strain>
    </source>
</reference>
<dbReference type="Proteomes" id="UP000308760">
    <property type="component" value="Unassembled WGS sequence"/>
</dbReference>
<name>A0A4V4HSM7_9ACTN</name>
<keyword evidence="3" id="KW-0269">Exonuclease</keyword>
<keyword evidence="1" id="KW-0472">Membrane</keyword>
<sequence>MTEPQVDDATMQLGTVPEPQAKRKPWYRSRVFRVFSWAASAGVVIYTVVRLFGLETGWILGTTIAFVPYAAALALVGAGVQAAFRHWAAAIVSAAAALAMVAVVSPRLFADDQPAASGPELTVMSVNLYVGVANLEYVMELVEEHEPDVLSVQEFTPGAMDTLAELGLEDLLPHVIAEPGDQAIGTALYSAHPLERLEEIEPGGIFYQPAAEITLEDGSKARFMAIHTAAPASAERVPQWEADFAVLPRPEEDVPWILAGDFNATLDHDLLRDLISTGYTDAADATGSGLDMTWRPIEGGYLNGIVRPPAVALDHVLVDERAAVHSFEVLDKDGSDHAPVVAHIQLPG</sequence>
<keyword evidence="3" id="KW-0378">Hydrolase</keyword>
<comment type="caution">
    <text evidence="3">The sequence shown here is derived from an EMBL/GenBank/DDBJ whole genome shotgun (WGS) entry which is preliminary data.</text>
</comment>
<dbReference type="RefSeq" id="WP_136534579.1">
    <property type="nucleotide sequence ID" value="NZ_STGY01000042.1"/>
</dbReference>
<evidence type="ECO:0000259" key="2">
    <source>
        <dbReference type="Pfam" id="PF03372"/>
    </source>
</evidence>
<keyword evidence="4" id="KW-1185">Reference proteome</keyword>
<feature type="domain" description="Endonuclease/exonuclease/phosphatase" evidence="2">
    <location>
        <begin position="124"/>
        <end position="337"/>
    </location>
</feature>
<dbReference type="InterPro" id="IPR036691">
    <property type="entry name" value="Endo/exonu/phosph_ase_sf"/>
</dbReference>
<keyword evidence="3" id="KW-0255">Endonuclease</keyword>
<dbReference type="OrthoDB" id="2340043at2"/>
<organism evidence="3 4">
    <name type="scientific">Glycomyces buryatensis</name>
    <dbReference type="NCBI Taxonomy" id="2570927"/>
    <lineage>
        <taxon>Bacteria</taxon>
        <taxon>Bacillati</taxon>
        <taxon>Actinomycetota</taxon>
        <taxon>Actinomycetes</taxon>
        <taxon>Glycomycetales</taxon>
        <taxon>Glycomycetaceae</taxon>
        <taxon>Glycomyces</taxon>
    </lineage>
</organism>
<feature type="transmembrane region" description="Helical" evidence="1">
    <location>
        <begin position="58"/>
        <end position="80"/>
    </location>
</feature>
<dbReference type="GO" id="GO:0004527">
    <property type="term" value="F:exonuclease activity"/>
    <property type="evidence" value="ECO:0007669"/>
    <property type="project" value="UniProtKB-KW"/>
</dbReference>
<dbReference type="EMBL" id="STGY01000042">
    <property type="protein sequence ID" value="THV41616.1"/>
    <property type="molecule type" value="Genomic_DNA"/>
</dbReference>
<accession>A0A4V4HSM7</accession>
<dbReference type="SUPFAM" id="SSF56219">
    <property type="entry name" value="DNase I-like"/>
    <property type="match status" value="1"/>
</dbReference>
<evidence type="ECO:0000256" key="1">
    <source>
        <dbReference type="SAM" id="Phobius"/>
    </source>
</evidence>
<keyword evidence="1" id="KW-1133">Transmembrane helix</keyword>
<reference evidence="4" key="1">
    <citation type="submission" date="2019-04" db="EMBL/GenBank/DDBJ databases">
        <title>Nocardioides xinjiangensis sp. nov.</title>
        <authorList>
            <person name="Liu S."/>
        </authorList>
    </citation>
    <scope>NUCLEOTIDE SEQUENCE [LARGE SCALE GENOMIC DNA]</scope>
    <source>
        <strain evidence="4">18</strain>
    </source>
</reference>
<keyword evidence="1" id="KW-0812">Transmembrane</keyword>
<dbReference type="AlphaFoldDB" id="A0A4V4HSM7"/>
<dbReference type="Pfam" id="PF03372">
    <property type="entry name" value="Exo_endo_phos"/>
    <property type="match status" value="1"/>
</dbReference>
<feature type="transmembrane region" description="Helical" evidence="1">
    <location>
        <begin position="87"/>
        <end position="109"/>
    </location>
</feature>
<dbReference type="InterPro" id="IPR005135">
    <property type="entry name" value="Endo/exonuclease/phosphatase"/>
</dbReference>
<keyword evidence="3" id="KW-0540">Nuclease</keyword>
<protein>
    <submittedName>
        <fullName evidence="3">Endonuclease/exonuclease/phosphatase family protein</fullName>
    </submittedName>
</protein>
<gene>
    <name evidence="3" type="ORF">FAB82_10980</name>
</gene>
<feature type="transmembrane region" description="Helical" evidence="1">
    <location>
        <begin position="31"/>
        <end position="52"/>
    </location>
</feature>
<evidence type="ECO:0000313" key="3">
    <source>
        <dbReference type="EMBL" id="THV41616.1"/>
    </source>
</evidence>